<reference evidence="2 3" key="1">
    <citation type="submission" date="2016-10" db="EMBL/GenBank/DDBJ databases">
        <authorList>
            <person name="de Groot N.N."/>
        </authorList>
    </citation>
    <scope>NUCLEOTIDE SEQUENCE [LARGE SCALE GENOMIC DNA]</scope>
    <source>
        <strain evidence="2 3">DSM 22789</strain>
    </source>
</reference>
<protein>
    <recommendedName>
        <fullName evidence="4">MORN repeat variant</fullName>
    </recommendedName>
</protein>
<feature type="chain" id="PRO_5011476727" description="MORN repeat variant" evidence="1">
    <location>
        <begin position="20"/>
        <end position="286"/>
    </location>
</feature>
<sequence>MKKWVFLFLFVPFYLHIMAQDTLYTYHDDGRIAEKKVMSRFEPETVQLLERYVDDQLQSVVYYDFTIADNPQDSYEGIYQGGAPFSGYFKLYRLIDDIQLIDYYEEGQLKYRYSFELLEQLEGYMHYIYDKETTYKDGRIVNGPDYKLVGRERLNTFYYEEGEINAFDVNLFAMHYFNRLTFTKSDGQLIVTEMQSPVQLHISEPNGILKIDVFEEDNLIASLTVPVNFDKDSELNAYHELENRGDVMTSIFFMCLFLEPDSLDQLFQKLMVHFQQENMEDVMVYE</sequence>
<feature type="signal peptide" evidence="1">
    <location>
        <begin position="1"/>
        <end position="19"/>
    </location>
</feature>
<organism evidence="2 3">
    <name type="scientific">Sphingobacterium wenxiniae</name>
    <dbReference type="NCBI Taxonomy" id="683125"/>
    <lineage>
        <taxon>Bacteria</taxon>
        <taxon>Pseudomonadati</taxon>
        <taxon>Bacteroidota</taxon>
        <taxon>Sphingobacteriia</taxon>
        <taxon>Sphingobacteriales</taxon>
        <taxon>Sphingobacteriaceae</taxon>
        <taxon>Sphingobacterium</taxon>
    </lineage>
</organism>
<dbReference type="OrthoDB" id="830908at2"/>
<proteinExistence type="predicted"/>
<accession>A0A1I6NQH2</accession>
<evidence type="ECO:0000256" key="1">
    <source>
        <dbReference type="SAM" id="SignalP"/>
    </source>
</evidence>
<dbReference type="Proteomes" id="UP000198785">
    <property type="component" value="Unassembled WGS sequence"/>
</dbReference>
<evidence type="ECO:0000313" key="2">
    <source>
        <dbReference type="EMBL" id="SFS30157.1"/>
    </source>
</evidence>
<dbReference type="AlphaFoldDB" id="A0A1I6NQH2"/>
<dbReference type="RefSeq" id="WP_139227460.1">
    <property type="nucleotide sequence ID" value="NZ_FOZZ01000001.1"/>
</dbReference>
<evidence type="ECO:0008006" key="4">
    <source>
        <dbReference type="Google" id="ProtNLM"/>
    </source>
</evidence>
<keyword evidence="3" id="KW-1185">Reference proteome</keyword>
<name>A0A1I6NQH2_9SPHI</name>
<dbReference type="EMBL" id="FOZZ01000001">
    <property type="protein sequence ID" value="SFS30157.1"/>
    <property type="molecule type" value="Genomic_DNA"/>
</dbReference>
<keyword evidence="1" id="KW-0732">Signal</keyword>
<dbReference type="STRING" id="683125.SAMN05660206_1012"/>
<evidence type="ECO:0000313" key="3">
    <source>
        <dbReference type="Proteomes" id="UP000198785"/>
    </source>
</evidence>
<gene>
    <name evidence="2" type="ORF">SAMN05660206_1012</name>
</gene>